<evidence type="ECO:0000256" key="8">
    <source>
        <dbReference type="ARBA" id="ARBA00022840"/>
    </source>
</evidence>
<sequence length="147" mass="17177">VKKNLVLLGMMAVGKTTLGKIVAKKQKLKFIDIDERIEKKNSMTIKEIFKKKGEKFFRMEEEKEVLKSLEKNNCVIALGGGAFMNKTLRENILKNAISIWLNVDIKTLNKRVKWNQKRPLLKEEIGQKKLMELYAERKDIYKLADHK</sequence>
<dbReference type="EC" id="2.7.1.71" evidence="3"/>
<accession>A0A382LAY7</accession>
<evidence type="ECO:0000313" key="11">
    <source>
        <dbReference type="EMBL" id="SVC33025.1"/>
    </source>
</evidence>
<comment type="similarity">
    <text evidence="2">Belongs to the shikimate kinase family.</text>
</comment>
<keyword evidence="6" id="KW-0547">Nucleotide-binding</keyword>
<dbReference type="InterPro" id="IPR023000">
    <property type="entry name" value="Shikimate_kinase_CS"/>
</dbReference>
<proteinExistence type="inferred from homology"/>
<dbReference type="SUPFAM" id="SSF52540">
    <property type="entry name" value="P-loop containing nucleoside triphosphate hydrolases"/>
    <property type="match status" value="1"/>
</dbReference>
<dbReference type="PANTHER" id="PTHR21087:SF16">
    <property type="entry name" value="SHIKIMATE KINASE 1, CHLOROPLASTIC"/>
    <property type="match status" value="1"/>
</dbReference>
<dbReference type="PANTHER" id="PTHR21087">
    <property type="entry name" value="SHIKIMATE KINASE"/>
    <property type="match status" value="1"/>
</dbReference>
<evidence type="ECO:0000256" key="3">
    <source>
        <dbReference type="ARBA" id="ARBA00012154"/>
    </source>
</evidence>
<evidence type="ECO:0000256" key="10">
    <source>
        <dbReference type="ARBA" id="ARBA00048567"/>
    </source>
</evidence>
<dbReference type="AlphaFoldDB" id="A0A382LAY7"/>
<dbReference type="GO" id="GO:0004765">
    <property type="term" value="F:shikimate kinase activity"/>
    <property type="evidence" value="ECO:0007669"/>
    <property type="project" value="UniProtKB-EC"/>
</dbReference>
<organism evidence="11">
    <name type="scientific">marine metagenome</name>
    <dbReference type="NCBI Taxonomy" id="408172"/>
    <lineage>
        <taxon>unclassified sequences</taxon>
        <taxon>metagenomes</taxon>
        <taxon>ecological metagenomes</taxon>
    </lineage>
</organism>
<feature type="non-terminal residue" evidence="11">
    <location>
        <position position="147"/>
    </location>
</feature>
<dbReference type="InterPro" id="IPR027417">
    <property type="entry name" value="P-loop_NTPase"/>
</dbReference>
<dbReference type="PROSITE" id="PS01128">
    <property type="entry name" value="SHIKIMATE_KINASE"/>
    <property type="match status" value="1"/>
</dbReference>
<dbReference type="GO" id="GO:0005524">
    <property type="term" value="F:ATP binding"/>
    <property type="evidence" value="ECO:0007669"/>
    <property type="project" value="UniProtKB-KW"/>
</dbReference>
<dbReference type="CDD" id="cd00464">
    <property type="entry name" value="SK"/>
    <property type="match status" value="1"/>
</dbReference>
<reference evidence="11" key="1">
    <citation type="submission" date="2018-05" db="EMBL/GenBank/DDBJ databases">
        <authorList>
            <person name="Lanie J.A."/>
            <person name="Ng W.-L."/>
            <person name="Kazmierczak K.M."/>
            <person name="Andrzejewski T.M."/>
            <person name="Davidsen T.M."/>
            <person name="Wayne K.J."/>
            <person name="Tettelin H."/>
            <person name="Glass J.I."/>
            <person name="Rusch D."/>
            <person name="Podicherti R."/>
            <person name="Tsui H.-C.T."/>
            <person name="Winkler M.E."/>
        </authorList>
    </citation>
    <scope>NUCLEOTIDE SEQUENCE</scope>
</reference>
<dbReference type="GO" id="GO:0009073">
    <property type="term" value="P:aromatic amino acid family biosynthetic process"/>
    <property type="evidence" value="ECO:0007669"/>
    <property type="project" value="UniProtKB-KW"/>
</dbReference>
<dbReference type="GO" id="GO:0009423">
    <property type="term" value="P:chorismate biosynthetic process"/>
    <property type="evidence" value="ECO:0007669"/>
    <property type="project" value="UniProtKB-UniPathway"/>
</dbReference>
<dbReference type="PRINTS" id="PR01100">
    <property type="entry name" value="SHIKIMTKNASE"/>
</dbReference>
<evidence type="ECO:0000256" key="2">
    <source>
        <dbReference type="ARBA" id="ARBA00006997"/>
    </source>
</evidence>
<evidence type="ECO:0000256" key="7">
    <source>
        <dbReference type="ARBA" id="ARBA00022777"/>
    </source>
</evidence>
<comment type="catalytic activity">
    <reaction evidence="10">
        <text>shikimate + ATP = 3-phosphoshikimate + ADP + H(+)</text>
        <dbReference type="Rhea" id="RHEA:13121"/>
        <dbReference type="ChEBI" id="CHEBI:15378"/>
        <dbReference type="ChEBI" id="CHEBI:30616"/>
        <dbReference type="ChEBI" id="CHEBI:36208"/>
        <dbReference type="ChEBI" id="CHEBI:145989"/>
        <dbReference type="ChEBI" id="CHEBI:456216"/>
        <dbReference type="EC" id="2.7.1.71"/>
    </reaction>
</comment>
<feature type="non-terminal residue" evidence="11">
    <location>
        <position position="1"/>
    </location>
</feature>
<dbReference type="HAMAP" id="MF_00109">
    <property type="entry name" value="Shikimate_kinase"/>
    <property type="match status" value="1"/>
</dbReference>
<keyword evidence="8" id="KW-0067">ATP-binding</keyword>
<dbReference type="InterPro" id="IPR031322">
    <property type="entry name" value="Shikimate/glucono_kinase"/>
</dbReference>
<evidence type="ECO:0000256" key="5">
    <source>
        <dbReference type="ARBA" id="ARBA00022679"/>
    </source>
</evidence>
<name>A0A382LAY7_9ZZZZ</name>
<dbReference type="GO" id="GO:0005829">
    <property type="term" value="C:cytosol"/>
    <property type="evidence" value="ECO:0007669"/>
    <property type="project" value="TreeGrafter"/>
</dbReference>
<keyword evidence="7" id="KW-0418">Kinase</keyword>
<evidence type="ECO:0000256" key="1">
    <source>
        <dbReference type="ARBA" id="ARBA00004842"/>
    </source>
</evidence>
<comment type="pathway">
    <text evidence="1">Metabolic intermediate biosynthesis; chorismate biosynthesis; chorismate from D-erythrose 4-phosphate and phosphoenolpyruvate: step 5/7.</text>
</comment>
<gene>
    <name evidence="11" type="ORF">METZ01_LOCUS285879</name>
</gene>
<evidence type="ECO:0000256" key="9">
    <source>
        <dbReference type="ARBA" id="ARBA00023141"/>
    </source>
</evidence>
<keyword evidence="9" id="KW-0057">Aromatic amino acid biosynthesis</keyword>
<keyword evidence="5" id="KW-0808">Transferase</keyword>
<dbReference type="InterPro" id="IPR000623">
    <property type="entry name" value="Shikimate_kinase/TSH1"/>
</dbReference>
<dbReference type="Pfam" id="PF01202">
    <property type="entry name" value="SKI"/>
    <property type="match status" value="1"/>
</dbReference>
<evidence type="ECO:0000256" key="6">
    <source>
        <dbReference type="ARBA" id="ARBA00022741"/>
    </source>
</evidence>
<dbReference type="GO" id="GO:0008652">
    <property type="term" value="P:amino acid biosynthetic process"/>
    <property type="evidence" value="ECO:0007669"/>
    <property type="project" value="UniProtKB-KW"/>
</dbReference>
<protein>
    <recommendedName>
        <fullName evidence="3">shikimate kinase</fullName>
        <ecNumber evidence="3">2.7.1.71</ecNumber>
    </recommendedName>
</protein>
<dbReference type="EMBL" id="UINC01085461">
    <property type="protein sequence ID" value="SVC33025.1"/>
    <property type="molecule type" value="Genomic_DNA"/>
</dbReference>
<dbReference type="UniPathway" id="UPA00053">
    <property type="reaction ID" value="UER00088"/>
</dbReference>
<dbReference type="Gene3D" id="3.40.50.300">
    <property type="entry name" value="P-loop containing nucleotide triphosphate hydrolases"/>
    <property type="match status" value="1"/>
</dbReference>
<keyword evidence="4" id="KW-0028">Amino-acid biosynthesis</keyword>
<evidence type="ECO:0000256" key="4">
    <source>
        <dbReference type="ARBA" id="ARBA00022605"/>
    </source>
</evidence>